<protein>
    <submittedName>
        <fullName evidence="3">Ovule protein</fullName>
    </submittedName>
</protein>
<dbReference type="WBParaSite" id="Hba_10544">
    <property type="protein sequence ID" value="Hba_10544"/>
    <property type="gene ID" value="Hba_10544"/>
</dbReference>
<accession>A0A1I7WZD4</accession>
<feature type="transmembrane region" description="Helical" evidence="1">
    <location>
        <begin position="46"/>
        <end position="70"/>
    </location>
</feature>
<sequence length="117" mass="13587">MSLVSRPRIFPAHMRCVFTSTGVLSTDYCITSVIQSPHDVVFFIDFSLYSSIKSTIFIIFLSSICAPLLIHDRRYTHLIALYKALKKEDVDTVLLEVRTDIMTSTYNQRRRIPRIRD</sequence>
<keyword evidence="1" id="KW-1133">Transmembrane helix</keyword>
<organism evidence="2 3">
    <name type="scientific">Heterorhabditis bacteriophora</name>
    <name type="common">Entomopathogenic nematode worm</name>
    <dbReference type="NCBI Taxonomy" id="37862"/>
    <lineage>
        <taxon>Eukaryota</taxon>
        <taxon>Metazoa</taxon>
        <taxon>Ecdysozoa</taxon>
        <taxon>Nematoda</taxon>
        <taxon>Chromadorea</taxon>
        <taxon>Rhabditida</taxon>
        <taxon>Rhabditina</taxon>
        <taxon>Rhabditomorpha</taxon>
        <taxon>Strongyloidea</taxon>
        <taxon>Heterorhabditidae</taxon>
        <taxon>Heterorhabditis</taxon>
    </lineage>
</organism>
<evidence type="ECO:0000313" key="2">
    <source>
        <dbReference type="Proteomes" id="UP000095283"/>
    </source>
</evidence>
<name>A0A1I7WZD4_HETBA</name>
<proteinExistence type="predicted"/>
<evidence type="ECO:0000313" key="3">
    <source>
        <dbReference type="WBParaSite" id="Hba_10544"/>
    </source>
</evidence>
<dbReference type="Proteomes" id="UP000095283">
    <property type="component" value="Unplaced"/>
</dbReference>
<keyword evidence="1" id="KW-0812">Transmembrane</keyword>
<evidence type="ECO:0000256" key="1">
    <source>
        <dbReference type="SAM" id="Phobius"/>
    </source>
</evidence>
<dbReference type="AlphaFoldDB" id="A0A1I7WZD4"/>
<keyword evidence="2" id="KW-1185">Reference proteome</keyword>
<keyword evidence="1" id="KW-0472">Membrane</keyword>
<reference evidence="3" key="1">
    <citation type="submission" date="2016-11" db="UniProtKB">
        <authorList>
            <consortium name="WormBaseParasite"/>
        </authorList>
    </citation>
    <scope>IDENTIFICATION</scope>
</reference>